<dbReference type="STRING" id="319236.BST91_01020"/>
<sequence>MGKIKPYINAILLIVAIVLVFSLYAFGAVRHKNREIKDVTITFTDYSSPLISEENVNKLLIQNQDSIDYLTIEKLALQESEKRLDKNSMIRKAEVSMSIDGEINAVIEQRVPIARIIGKKSGYLDEDNKWMPLSDEYAVRVPVIFGYESDFQNDVFELVSFIRKDKWLQKVIAAIELDKGNVKLKPRAMKHKINLGKIDKLEHKFINYKAFIAKAEKDKTLESINTVDLRFNNQVVVIK</sequence>
<keyword evidence="1" id="KW-0472">Membrane</keyword>
<dbReference type="EMBL" id="BBML01000008">
    <property type="protein sequence ID" value="GAK97969.1"/>
    <property type="molecule type" value="Genomic_DNA"/>
</dbReference>
<dbReference type="Proteomes" id="UP000029221">
    <property type="component" value="Unassembled WGS sequence"/>
</dbReference>
<evidence type="ECO:0000313" key="3">
    <source>
        <dbReference type="Proteomes" id="UP000029221"/>
    </source>
</evidence>
<evidence type="ECO:0000256" key="1">
    <source>
        <dbReference type="SAM" id="Phobius"/>
    </source>
</evidence>
<reference evidence="2" key="1">
    <citation type="journal article" date="2014" name="Genome Announc.">
        <title>Draft Genome Sequences of Marine Flavobacterium Nonlabens Strains NR17, NR24, NR27, NR32, NR33, and Ara13.</title>
        <authorList>
            <person name="Nakanishi M."/>
            <person name="Meirelles P."/>
            <person name="Suzuki R."/>
            <person name="Takatani N."/>
            <person name="Mino S."/>
            <person name="Suda W."/>
            <person name="Oshima K."/>
            <person name="Hattori M."/>
            <person name="Ohkuma M."/>
            <person name="Hosokawa M."/>
            <person name="Miyashita K."/>
            <person name="Thompson F.L."/>
            <person name="Niwa A."/>
            <person name="Sawabe T."/>
            <person name="Sawabe T."/>
        </authorList>
    </citation>
    <scope>NUCLEOTIDE SEQUENCE [LARGE SCALE GENOMIC DNA]</scope>
    <source>
        <strain evidence="2">JCM 19294</strain>
    </source>
</reference>
<organism evidence="2 3">
    <name type="scientific">Nonlabens tegetincola</name>
    <dbReference type="NCBI Taxonomy" id="323273"/>
    <lineage>
        <taxon>Bacteria</taxon>
        <taxon>Pseudomonadati</taxon>
        <taxon>Bacteroidota</taxon>
        <taxon>Flavobacteriia</taxon>
        <taxon>Flavobacteriales</taxon>
        <taxon>Flavobacteriaceae</taxon>
        <taxon>Nonlabens</taxon>
    </lineage>
</organism>
<dbReference type="eggNOG" id="COG1589">
    <property type="taxonomic scope" value="Bacteria"/>
</dbReference>
<dbReference type="RefSeq" id="WP_042279904.1">
    <property type="nucleotide sequence ID" value="NZ_BBML01000008.1"/>
</dbReference>
<keyword evidence="1" id="KW-0812">Transmembrane</keyword>
<proteinExistence type="predicted"/>
<dbReference type="AlphaFoldDB" id="A0A090Q4F5"/>
<keyword evidence="3" id="KW-1185">Reference proteome</keyword>
<accession>A0A090Q4F5</accession>
<comment type="caution">
    <text evidence="2">The sequence shown here is derived from an EMBL/GenBank/DDBJ whole genome shotgun (WGS) entry which is preliminary data.</text>
</comment>
<evidence type="ECO:0000313" key="2">
    <source>
        <dbReference type="EMBL" id="GAK97969.1"/>
    </source>
</evidence>
<feature type="transmembrane region" description="Helical" evidence="1">
    <location>
        <begin position="6"/>
        <end position="27"/>
    </location>
</feature>
<protein>
    <submittedName>
        <fullName evidence="2">Cell divonision protein FtsQ</fullName>
    </submittedName>
</protein>
<gene>
    <name evidence="2" type="ORF">JCM19294_1591</name>
</gene>
<name>A0A090Q4F5_9FLAO</name>
<keyword evidence="1" id="KW-1133">Transmembrane helix</keyword>